<reference evidence="2 3" key="1">
    <citation type="submission" date="2017-01" db="EMBL/GenBank/DDBJ databases">
        <title>Novel large sulfur bacteria in the metagenomes of groundwater-fed chemosynthetic microbial mats in the Lake Huron basin.</title>
        <authorList>
            <person name="Sharrar A.M."/>
            <person name="Flood B.E."/>
            <person name="Bailey J.V."/>
            <person name="Jones D.S."/>
            <person name="Biddanda B."/>
            <person name="Ruberg S.A."/>
            <person name="Marcus D.N."/>
            <person name="Dick G.J."/>
        </authorList>
    </citation>
    <scope>NUCLEOTIDE SEQUENCE [LARGE SCALE GENOMIC DNA]</scope>
    <source>
        <strain evidence="2">A8</strain>
    </source>
</reference>
<dbReference type="PANTHER" id="PTHR43883">
    <property type="entry name" value="SLR0207 PROTEIN"/>
    <property type="match status" value="1"/>
</dbReference>
<evidence type="ECO:0000259" key="1">
    <source>
        <dbReference type="Pfam" id="PF09414"/>
    </source>
</evidence>
<sequence>MDEFFRFPHTPHIAWLGEGEPRGDKVLSSTEANELLIGDIIIEEKLDGANLGISFNEAGEIQLQNRGSYLTLPYTGQFLKLGQWLEVHVDALFDHLENRHILFGEWCAAKHSLSYESLPDWFMTFDVYDKAQQQFWSTSRRNRLADSIGVSHIPSIQQGHLTLNDLKYIVMTHPSHFRQGVMEGIIVRKETVDWIIDRAKLVRPDFLQTIDVHWRGRLIEWNQVLPYFTSTVTTQN</sequence>
<protein>
    <submittedName>
        <fullName evidence="2">DNA ligase</fullName>
    </submittedName>
</protein>
<dbReference type="Proteomes" id="UP000192491">
    <property type="component" value="Unassembled WGS sequence"/>
</dbReference>
<name>A0A1Y1QE34_9GAMM</name>
<dbReference type="AlphaFoldDB" id="A0A1Y1QE34"/>
<dbReference type="InterPro" id="IPR021122">
    <property type="entry name" value="RNA_ligase_dom_REL/Rnl2"/>
</dbReference>
<proteinExistence type="predicted"/>
<evidence type="ECO:0000313" key="2">
    <source>
        <dbReference type="EMBL" id="OQX03515.1"/>
    </source>
</evidence>
<dbReference type="SUPFAM" id="SSF56091">
    <property type="entry name" value="DNA ligase/mRNA capping enzyme, catalytic domain"/>
    <property type="match status" value="1"/>
</dbReference>
<dbReference type="Pfam" id="PF09414">
    <property type="entry name" value="RNA_ligase"/>
    <property type="match status" value="1"/>
</dbReference>
<dbReference type="GO" id="GO:0016874">
    <property type="term" value="F:ligase activity"/>
    <property type="evidence" value="ECO:0007669"/>
    <property type="project" value="UniProtKB-KW"/>
</dbReference>
<keyword evidence="2" id="KW-0436">Ligase</keyword>
<dbReference type="Gene3D" id="3.30.470.30">
    <property type="entry name" value="DNA ligase/mRNA capping enzyme"/>
    <property type="match status" value="1"/>
</dbReference>
<accession>A0A1Y1QE34</accession>
<organism evidence="2 3">
    <name type="scientific">Thiothrix lacustris</name>
    <dbReference type="NCBI Taxonomy" id="525917"/>
    <lineage>
        <taxon>Bacteria</taxon>
        <taxon>Pseudomonadati</taxon>
        <taxon>Pseudomonadota</taxon>
        <taxon>Gammaproteobacteria</taxon>
        <taxon>Thiotrichales</taxon>
        <taxon>Thiotrichaceae</taxon>
        <taxon>Thiothrix</taxon>
    </lineage>
</organism>
<gene>
    <name evidence="2" type="ORF">BWK73_39295</name>
</gene>
<dbReference type="InterPro" id="IPR052732">
    <property type="entry name" value="Cell-binding_unc_protein"/>
</dbReference>
<evidence type="ECO:0000313" key="3">
    <source>
        <dbReference type="Proteomes" id="UP000192491"/>
    </source>
</evidence>
<dbReference type="PANTHER" id="PTHR43883:SF1">
    <property type="entry name" value="GLUCONOKINASE"/>
    <property type="match status" value="1"/>
</dbReference>
<comment type="caution">
    <text evidence="2">The sequence shown here is derived from an EMBL/GenBank/DDBJ whole genome shotgun (WGS) entry which is preliminary data.</text>
</comment>
<dbReference type="EMBL" id="MTEJ01000401">
    <property type="protein sequence ID" value="OQX03515.1"/>
    <property type="molecule type" value="Genomic_DNA"/>
</dbReference>
<feature type="domain" description="RNA ligase" evidence="1">
    <location>
        <begin position="39"/>
        <end position="191"/>
    </location>
</feature>